<dbReference type="EMBL" id="KN817534">
    <property type="protein sequence ID" value="KJA24882.1"/>
    <property type="molecule type" value="Genomic_DNA"/>
</dbReference>
<dbReference type="OMA" id="EMIPFIW"/>
<proteinExistence type="predicted"/>
<name>A0A0D2LC96_HYPSF</name>
<reference evidence="3" key="1">
    <citation type="submission" date="2014-04" db="EMBL/GenBank/DDBJ databases">
        <title>Evolutionary Origins and Diversification of the Mycorrhizal Mutualists.</title>
        <authorList>
            <consortium name="DOE Joint Genome Institute"/>
            <consortium name="Mycorrhizal Genomics Consortium"/>
            <person name="Kohler A."/>
            <person name="Kuo A."/>
            <person name="Nagy L.G."/>
            <person name="Floudas D."/>
            <person name="Copeland A."/>
            <person name="Barry K.W."/>
            <person name="Cichocki N."/>
            <person name="Veneault-Fourrey C."/>
            <person name="LaButti K."/>
            <person name="Lindquist E.A."/>
            <person name="Lipzen A."/>
            <person name="Lundell T."/>
            <person name="Morin E."/>
            <person name="Murat C."/>
            <person name="Riley R."/>
            <person name="Ohm R."/>
            <person name="Sun H."/>
            <person name="Tunlid A."/>
            <person name="Henrissat B."/>
            <person name="Grigoriev I.V."/>
            <person name="Hibbett D.S."/>
            <person name="Martin F."/>
        </authorList>
    </citation>
    <scope>NUCLEOTIDE SEQUENCE [LARGE SCALE GENOMIC DNA]</scope>
    <source>
        <strain evidence="3">FD-334 SS-4</strain>
    </source>
</reference>
<keyword evidence="3" id="KW-1185">Reference proteome</keyword>
<sequence>MLSTTEHHPRTIVLCFDGTGNKFGEYFRERTESKHTLIFHINSNVVKFCSALVKNQPDKQIVYYQPGIGTYNERQLSTRTISTVFRMVDSCIAINLDVHVKEGYQFIMRNYRYELFERDVILSDIKARPGDKICLFGFSRGAHTARVISGMLYKVGLLLPHNDQQLDFAFAVYKSTGPHGIQLSKDFKKFFSVPVTVEFVGVWDTVSSVGIFPQGHPYTSINYAIKTFRHALALDERRARFRPQTWNEPTVEQEQDLDVDDPLTIMKPRGKTSTNTWVYQPPDRTTADVKEVWFAGAHSDIGGGSHANTEPGSLSFIPLRWMIKECLITGTGILFDADVLSRFEFDFDALERSQGVPTMAQLGFADRVGVKKSSGDAQAGSPTAQTSSLPEPEPSIIFPLLTRLSGIAMPKIKEQYSSSFKLFISHDAFEAFANAYRASDSFSAVYDQLIMKWAWWTLEWLPTFTTYQTPTGEWMQRRMGNFGMGRYIPFSDDYEVLVHRSVKQRIDQEALKYKPAAFNWDMVDDSGMRVWVD</sequence>
<dbReference type="Pfam" id="PF09994">
    <property type="entry name" value="T6SS_Tle1-like_cat"/>
    <property type="match status" value="1"/>
</dbReference>
<dbReference type="SUPFAM" id="SSF53474">
    <property type="entry name" value="alpha/beta-Hydrolases"/>
    <property type="match status" value="1"/>
</dbReference>
<dbReference type="InterPro" id="IPR018712">
    <property type="entry name" value="Tle1-like_cat"/>
</dbReference>
<dbReference type="PANTHER" id="PTHR33840:SF2">
    <property type="entry name" value="TLE1 PHOSPHOLIPASE DOMAIN-CONTAINING PROTEIN"/>
    <property type="match status" value="1"/>
</dbReference>
<evidence type="ECO:0000313" key="3">
    <source>
        <dbReference type="Proteomes" id="UP000054270"/>
    </source>
</evidence>
<gene>
    <name evidence="2" type="ORF">HYPSUDRAFT_76229</name>
</gene>
<dbReference type="OrthoDB" id="3162439at2759"/>
<dbReference type="Proteomes" id="UP000054270">
    <property type="component" value="Unassembled WGS sequence"/>
</dbReference>
<accession>A0A0D2LC96</accession>
<dbReference type="InterPro" id="IPR029058">
    <property type="entry name" value="AB_hydrolase_fold"/>
</dbReference>
<dbReference type="PANTHER" id="PTHR33840">
    <property type="match status" value="1"/>
</dbReference>
<evidence type="ECO:0000313" key="2">
    <source>
        <dbReference type="EMBL" id="KJA24882.1"/>
    </source>
</evidence>
<organism evidence="2 3">
    <name type="scientific">Hypholoma sublateritium (strain FD-334 SS-4)</name>
    <dbReference type="NCBI Taxonomy" id="945553"/>
    <lineage>
        <taxon>Eukaryota</taxon>
        <taxon>Fungi</taxon>
        <taxon>Dikarya</taxon>
        <taxon>Basidiomycota</taxon>
        <taxon>Agaricomycotina</taxon>
        <taxon>Agaricomycetes</taxon>
        <taxon>Agaricomycetidae</taxon>
        <taxon>Agaricales</taxon>
        <taxon>Agaricineae</taxon>
        <taxon>Strophariaceae</taxon>
        <taxon>Hypholoma</taxon>
    </lineage>
</organism>
<dbReference type="AlphaFoldDB" id="A0A0D2LC96"/>
<feature type="domain" description="T6SS Phospholipase effector Tle1-like catalytic" evidence="1">
    <location>
        <begin position="10"/>
        <end position="325"/>
    </location>
</feature>
<protein>
    <recommendedName>
        <fullName evidence="1">T6SS Phospholipase effector Tle1-like catalytic domain-containing protein</fullName>
    </recommendedName>
</protein>
<evidence type="ECO:0000259" key="1">
    <source>
        <dbReference type="Pfam" id="PF09994"/>
    </source>
</evidence>